<dbReference type="PANTHER" id="PTHR35170:SF2">
    <property type="entry name" value="PROTEIN DD3-3"/>
    <property type="match status" value="1"/>
</dbReference>
<organism evidence="2 3">
    <name type="scientific">Acropora cervicornis</name>
    <name type="common">Staghorn coral</name>
    <dbReference type="NCBI Taxonomy" id="6130"/>
    <lineage>
        <taxon>Eukaryota</taxon>
        <taxon>Metazoa</taxon>
        <taxon>Cnidaria</taxon>
        <taxon>Anthozoa</taxon>
        <taxon>Hexacorallia</taxon>
        <taxon>Scleractinia</taxon>
        <taxon>Astrocoeniina</taxon>
        <taxon>Acroporidae</taxon>
        <taxon>Acropora</taxon>
    </lineage>
</organism>
<name>A0AAD9VF92_ACRCE</name>
<evidence type="ECO:0000313" key="2">
    <source>
        <dbReference type="EMBL" id="KAK2572311.1"/>
    </source>
</evidence>
<reference evidence="2" key="1">
    <citation type="journal article" date="2023" name="G3 (Bethesda)">
        <title>Whole genome assembly and annotation of the endangered Caribbean coral Acropora cervicornis.</title>
        <authorList>
            <person name="Selwyn J.D."/>
            <person name="Vollmer S.V."/>
        </authorList>
    </citation>
    <scope>NUCLEOTIDE SEQUENCE</scope>
    <source>
        <strain evidence="2">K2</strain>
    </source>
</reference>
<comment type="caution">
    <text evidence="2">The sequence shown here is derived from an EMBL/GenBank/DDBJ whole genome shotgun (WGS) entry which is preliminary data.</text>
</comment>
<feature type="signal peptide" evidence="1">
    <location>
        <begin position="1"/>
        <end position="20"/>
    </location>
</feature>
<keyword evidence="3" id="KW-1185">Reference proteome</keyword>
<keyword evidence="1" id="KW-0732">Signal</keyword>
<protein>
    <submittedName>
        <fullName evidence="2">Protein DD3-3</fullName>
    </submittedName>
</protein>
<dbReference type="AlphaFoldDB" id="A0AAD9VF92"/>
<sequence>MGTFIIWVYLVMAHIVPCSSDVYFHVPPGSNNRLNGNQANVRNANRLFDSQNNGKAGYNVGDKYDSNPGDNIQEYRQMPMEFYMSGCSARTKSVIDVMWTNQHGTGPKTDDRVETQIILQYMCQPYPEGKMATADVNREFKHHTIRNGQLINQQTFKVGARENSYIRRDFGLHEPVNYYEAYYRRERHKNLFTPDQTNKNKKLRADRAIYTRQNPAGTRRGFEVPEERDYYPYWGPSPWKDIAIMVSDNKTARLMDEHVNSPHYDMCIMPTTLPGNINCPTENNLRLAKKCVAKYITKEDCDRNNGTWTKFITNYLEKTAGILSTCHTEGGMELAKGIPYEPHKISQGADLRKQYVVLHKTPDVIFAPSTVVNHNGMNMEGKFSSYKWNIPCFPTNTTQRCILRIRYNITSDDVPREFSAKDNDKLKNDPTTKATDNKTDLQLALDTAQVGRTFQDRSHVILLKPRSLLPLKYQRSNIYYIAGMGKRGNIVQTYPAMEYRFHPERLTVTTKDIICFVWSGSNNNPNNDGEGRARTDRTNVCWVKEGCSSLKPKACSSLPLEVVDHLDKFDTASLNLHLNKGCYTRAGKLQAQLDNAPASCNPPCFRIKKPGEYCYMSTRNNNFSNRRHMGQITVTSGQATSVNMRSISIFGFVAFVHFYQCMADVYLHFPPGSNNRLNGNRPNVRNANRLFDSQAFYMSDCDKDAAPTEVNIMWTNQHGTGPLTDHRVETQVILQYMCQPFTKEKVTDINADFDYHTIRNGGNSRTQPFITRRKESSLIKKDLGLHEPKEYYHAYLRRGRNTGLFTADQNLRGSSARYTRQNAAGTRRGLEVPEERDYYPYWGPTPWRDIAIMVSDNKTLEEMKRYVNSAELHEKWLCIMRNEQFPRRNRCPLTSSNKPQETCVASFISKESCEKSKGKWTKVHTNYKEVSANNQICSNVQLFQGIPYEAHKITQGTENKQQQLVKVDKPEVIFAPSTVVNHNGMNMHGKFSSYKWKIPFFPSQTRQRCVLRIRYNITTNDVPRNFDASNNNQVTNDPTTLAVDKTTQLQLALNTAQVGRTFQDRTHVLDIIPRPRGLKNKRIIYIGGMGKRGNIVQAYPAMEYRFYQDEVTVSTQDVVCLAWSGSNNNPNNYAGEGQQGSDRTNVCWVKEGCSSLQPKACSSLPLEVVDHLDKFDAASLNLHLNKGCYTGAGKLQAQLNNAPASCNPPCFRIIKAGSYCYMSTRNNNFSNRRHMGRITVTA</sequence>
<dbReference type="PANTHER" id="PTHR35170">
    <property type="entry name" value="PROTEIN DD3-3"/>
    <property type="match status" value="1"/>
</dbReference>
<feature type="chain" id="PRO_5042152791" evidence="1">
    <location>
        <begin position="21"/>
        <end position="1242"/>
    </location>
</feature>
<gene>
    <name evidence="2" type="ORF">P5673_002537</name>
</gene>
<reference evidence="2" key="2">
    <citation type="journal article" date="2023" name="Science">
        <title>Genomic signatures of disease resistance in endangered staghorn corals.</title>
        <authorList>
            <person name="Vollmer S.V."/>
            <person name="Selwyn J.D."/>
            <person name="Despard B.A."/>
            <person name="Roesel C.L."/>
        </authorList>
    </citation>
    <scope>NUCLEOTIDE SEQUENCE</scope>
    <source>
        <strain evidence="2">K2</strain>
    </source>
</reference>
<dbReference type="Proteomes" id="UP001249851">
    <property type="component" value="Unassembled WGS sequence"/>
</dbReference>
<proteinExistence type="predicted"/>
<dbReference type="EMBL" id="JARQWQ010000004">
    <property type="protein sequence ID" value="KAK2572311.1"/>
    <property type="molecule type" value="Genomic_DNA"/>
</dbReference>
<accession>A0AAD9VF92</accession>
<evidence type="ECO:0000313" key="3">
    <source>
        <dbReference type="Proteomes" id="UP001249851"/>
    </source>
</evidence>
<dbReference type="InterPro" id="IPR053320">
    <property type="entry name" value="Protein_DD3-3_O-glyco"/>
</dbReference>
<evidence type="ECO:0000256" key="1">
    <source>
        <dbReference type="SAM" id="SignalP"/>
    </source>
</evidence>